<protein>
    <submittedName>
        <fullName evidence="1">Uncharacterized protein</fullName>
    </submittedName>
</protein>
<evidence type="ECO:0000313" key="1">
    <source>
        <dbReference type="EMBL" id="KAK3064922.1"/>
    </source>
</evidence>
<name>A0ACC3DC42_9PEZI</name>
<dbReference type="Proteomes" id="UP001186974">
    <property type="component" value="Unassembled WGS sequence"/>
</dbReference>
<proteinExistence type="predicted"/>
<organism evidence="1 2">
    <name type="scientific">Coniosporium uncinatum</name>
    <dbReference type="NCBI Taxonomy" id="93489"/>
    <lineage>
        <taxon>Eukaryota</taxon>
        <taxon>Fungi</taxon>
        <taxon>Dikarya</taxon>
        <taxon>Ascomycota</taxon>
        <taxon>Pezizomycotina</taxon>
        <taxon>Dothideomycetes</taxon>
        <taxon>Dothideomycetes incertae sedis</taxon>
        <taxon>Coniosporium</taxon>
    </lineage>
</organism>
<gene>
    <name evidence="1" type="ORF">LTS18_002624</name>
</gene>
<comment type="caution">
    <text evidence="1">The sequence shown here is derived from an EMBL/GenBank/DDBJ whole genome shotgun (WGS) entry which is preliminary data.</text>
</comment>
<sequence>MPNSTLSRYPPDAKVDIAASIIECLGLSDVIGVLPRSQREKLLHEIAGRAVSHFEEFPTLSRQPVKPKMVSIYQGPSPNLSAMPAEIKNMIGEELVGDSASLASLRRMCRSLTIAATEPFFRVVDLTDEPQLMAFHYCIAAYEQGRYGLLVKELTMCYHRDDILPWYLDKATHKLATHAPTSDDPFEELARRASYAVNLFGMIRAINWYFDPLLDLFPFLLLRITIYMSTTTRKSWSPDELNETFPKQHWYSSLCSTPVKAANETLDQFDIHRLYPRSQSLGSNLFVISDPKLEELVLHCDQSPVFGSFYLIDGLKTLRYHGQETFVHEESAHVHYEWPKVYSQLTPFASMTTVELTNFLTTRREVTHILPL</sequence>
<evidence type="ECO:0000313" key="2">
    <source>
        <dbReference type="Proteomes" id="UP001186974"/>
    </source>
</evidence>
<reference evidence="1" key="1">
    <citation type="submission" date="2024-09" db="EMBL/GenBank/DDBJ databases">
        <title>Black Yeasts Isolated from many extreme environments.</title>
        <authorList>
            <person name="Coleine C."/>
            <person name="Stajich J.E."/>
            <person name="Selbmann L."/>
        </authorList>
    </citation>
    <scope>NUCLEOTIDE SEQUENCE</scope>
    <source>
        <strain evidence="1">CCFEE 5737</strain>
    </source>
</reference>
<accession>A0ACC3DC42</accession>
<keyword evidence="2" id="KW-1185">Reference proteome</keyword>
<dbReference type="EMBL" id="JAWDJW010006397">
    <property type="protein sequence ID" value="KAK3064922.1"/>
    <property type="molecule type" value="Genomic_DNA"/>
</dbReference>